<dbReference type="Pfam" id="PF00496">
    <property type="entry name" value="SBP_bac_5"/>
    <property type="match status" value="1"/>
</dbReference>
<organism evidence="3">
    <name type="scientific">uncultured bacterium Contig4</name>
    <dbReference type="NCBI Taxonomy" id="1393569"/>
    <lineage>
        <taxon>Bacteria</taxon>
        <taxon>environmental samples</taxon>
    </lineage>
</organism>
<evidence type="ECO:0000259" key="2">
    <source>
        <dbReference type="Pfam" id="PF00496"/>
    </source>
</evidence>
<reference evidence="3" key="1">
    <citation type="journal article" date="2013" name="PLoS ONE">
        <title>Metagenomic insights into the carbohydrate-active enzymes carried by the microorganisms adhering to solid digesta in the rumen of cows.</title>
        <authorList>
            <person name="Wang L."/>
            <person name="Hatem A."/>
            <person name="Catalyurek U.V."/>
            <person name="Morrison M."/>
            <person name="Yu Z."/>
        </authorList>
    </citation>
    <scope>NUCLEOTIDE SEQUENCE</scope>
</reference>
<feature type="chain" id="PRO_5004788762" evidence="1">
    <location>
        <begin position="22"/>
        <end position="595"/>
    </location>
</feature>
<dbReference type="PANTHER" id="PTHR30290">
    <property type="entry name" value="PERIPLASMIC BINDING COMPONENT OF ABC TRANSPORTER"/>
    <property type="match status" value="1"/>
</dbReference>
<dbReference type="InterPro" id="IPR000914">
    <property type="entry name" value="SBP_5_dom"/>
</dbReference>
<dbReference type="Gene3D" id="3.90.76.10">
    <property type="entry name" value="Dipeptide-binding Protein, Domain 1"/>
    <property type="match status" value="1"/>
</dbReference>
<dbReference type="Gene3D" id="3.10.105.10">
    <property type="entry name" value="Dipeptide-binding Protein, Domain 3"/>
    <property type="match status" value="1"/>
</dbReference>
<dbReference type="EMBL" id="KC246817">
    <property type="protein sequence ID" value="AHF25056.1"/>
    <property type="molecule type" value="Genomic_DNA"/>
</dbReference>
<feature type="domain" description="Solute-binding protein family 5" evidence="2">
    <location>
        <begin position="86"/>
        <end position="480"/>
    </location>
</feature>
<dbReference type="InterPro" id="IPR030678">
    <property type="entry name" value="Peptide/Ni-bd"/>
</dbReference>
<dbReference type="PIRSF" id="PIRSF002741">
    <property type="entry name" value="MppA"/>
    <property type="match status" value="1"/>
</dbReference>
<dbReference type="InterPro" id="IPR039424">
    <property type="entry name" value="SBP_5"/>
</dbReference>
<dbReference type="GO" id="GO:1904680">
    <property type="term" value="F:peptide transmembrane transporter activity"/>
    <property type="evidence" value="ECO:0007669"/>
    <property type="project" value="TreeGrafter"/>
</dbReference>
<dbReference type="GO" id="GO:0015833">
    <property type="term" value="P:peptide transport"/>
    <property type="evidence" value="ECO:0007669"/>
    <property type="project" value="TreeGrafter"/>
</dbReference>
<feature type="signal peptide" evidence="1">
    <location>
        <begin position="1"/>
        <end position="21"/>
    </location>
</feature>
<name>W0FJJ4_9BACT</name>
<keyword evidence="1" id="KW-0732">Signal</keyword>
<dbReference type="AlphaFoldDB" id="W0FJJ4"/>
<evidence type="ECO:0000313" key="3">
    <source>
        <dbReference type="EMBL" id="AHF25056.1"/>
    </source>
</evidence>
<proteinExistence type="predicted"/>
<dbReference type="GO" id="GO:0042597">
    <property type="term" value="C:periplasmic space"/>
    <property type="evidence" value="ECO:0007669"/>
    <property type="project" value="UniProtKB-ARBA"/>
</dbReference>
<dbReference type="SUPFAM" id="SSF53850">
    <property type="entry name" value="Periplasmic binding protein-like II"/>
    <property type="match status" value="1"/>
</dbReference>
<dbReference type="Gene3D" id="3.40.190.10">
    <property type="entry name" value="Periplasmic binding protein-like II"/>
    <property type="match status" value="1"/>
</dbReference>
<evidence type="ECO:0000256" key="1">
    <source>
        <dbReference type="SAM" id="SignalP"/>
    </source>
</evidence>
<dbReference type="PANTHER" id="PTHR30290:SF82">
    <property type="entry name" value="ABC-TYPE DIPEPTIDE_OLIGOPEPTIDE TRANSPORT SYSTEM, PERIPLASMIC COMPONENT"/>
    <property type="match status" value="1"/>
</dbReference>
<sequence>MKKLVSLVLALALALSMMAVAGAEEAKDLPRNETVYFGGQQWGPIVGWNPISPNMNNAMANSAAARGSRTVMFETLYMYNMLDGGLYPLLADGDVVWNDDLTEATIAIKAAAKWSDGTPVTADDVVATWGIAQKTQNSVYTGNAAYIDTIEAVDGKVVIKSKLTADGKPVNPLIIKDYLTGTYVAQKAWIDGLVEKYGDDAAAILADPTPDVPYSGPYGPYFANDQIVAFVRNDAYWGQDASMWGKLPVPKYIAHSIYSDNDAALVAFKAGQIDCNQQFIANVQKLWEDEGLPIATYMDQAPYGICATMPTAWYNMEIPVLQVKEVRKAIAMAVDYDAIIENAMTNQSPSFADVPRSVMNPTDGEQALYDHDAVKDLQWVGKDIEGAKALLDAAGIVDADGDGWREYNGEKISLNACCPDGWTDWQASMEIVAAAGKEIGIDISPSYPTWDVYQTVFTKASQTEYAIFMWSPAGATPSSPWARVRGFMSSEFLGMDNNWSGNWGHYKNERADEIIAAIPLTTDEAELKALYTEITQIYLDEVPSFSLMYRPEQFHAVNESVWTGYPEKDDGNNIPPANLTDGYGIAALYYMELVK</sequence>
<dbReference type="GO" id="GO:0043190">
    <property type="term" value="C:ATP-binding cassette (ABC) transporter complex"/>
    <property type="evidence" value="ECO:0007669"/>
    <property type="project" value="InterPro"/>
</dbReference>
<dbReference type="CDD" id="cd08509">
    <property type="entry name" value="PBP2_TmCBP_oligosaccharides_like"/>
    <property type="match status" value="1"/>
</dbReference>
<accession>W0FJJ4</accession>
<protein>
    <submittedName>
        <fullName evidence="3">Extracellular solute-binding protein</fullName>
    </submittedName>
</protein>